<evidence type="ECO:0008006" key="3">
    <source>
        <dbReference type="Google" id="ProtNLM"/>
    </source>
</evidence>
<proteinExistence type="predicted"/>
<evidence type="ECO:0000313" key="1">
    <source>
        <dbReference type="EMBL" id="PGH14480.1"/>
    </source>
</evidence>
<dbReference type="InterPro" id="IPR011009">
    <property type="entry name" value="Kinase-like_dom_sf"/>
</dbReference>
<dbReference type="PANTHER" id="PTHR21310">
    <property type="entry name" value="AMINOGLYCOSIDE PHOSPHOTRANSFERASE-RELATED-RELATED"/>
    <property type="match status" value="1"/>
</dbReference>
<reference evidence="1 2" key="1">
    <citation type="submission" date="2017-10" db="EMBL/GenBank/DDBJ databases">
        <title>Comparative genomics in systemic dimorphic fungi from Ajellomycetaceae.</title>
        <authorList>
            <person name="Munoz J.F."/>
            <person name="Mcewen J.G."/>
            <person name="Clay O.K."/>
            <person name="Cuomo C.A."/>
        </authorList>
    </citation>
    <scope>NUCLEOTIDE SEQUENCE [LARGE SCALE GENOMIC DNA]</scope>
    <source>
        <strain evidence="1 2">UAMH7299</strain>
    </source>
</reference>
<gene>
    <name evidence="1" type="ORF">AJ80_05925</name>
</gene>
<evidence type="ECO:0000313" key="2">
    <source>
        <dbReference type="Proteomes" id="UP000224634"/>
    </source>
</evidence>
<dbReference type="SUPFAM" id="SSF56112">
    <property type="entry name" value="Protein kinase-like (PK-like)"/>
    <property type="match status" value="1"/>
</dbReference>
<dbReference type="EMBL" id="PDNA01000093">
    <property type="protein sequence ID" value="PGH14480.1"/>
    <property type="molecule type" value="Genomic_DNA"/>
</dbReference>
<protein>
    <recommendedName>
        <fullName evidence="3">Aminoglycoside phosphotransferase domain-containing protein</fullName>
    </recommendedName>
</protein>
<comment type="caution">
    <text evidence="1">The sequence shown here is derived from an EMBL/GenBank/DDBJ whole genome shotgun (WGS) entry which is preliminary data.</text>
</comment>
<name>A0A2B7XZM8_POLH7</name>
<keyword evidence="2" id="KW-1185">Reference proteome</keyword>
<dbReference type="InterPro" id="IPR051678">
    <property type="entry name" value="AGP_Transferase"/>
</dbReference>
<sequence>MPVERCLLREKITYLQARDREVNVLHQLNYWPRRNEFFQFIDQRRSQIETLVAHHLGLRSRAMCHAASMNDWMSGSFNLVGDDVCPGNGDEKVKCEAGTYAWLQHNCPSVPIPHLYGFGLSTGHCMLSVTWKQQQTDKRLRTNLFRSLSNIILSLSQVRLPKIGSFSIESDGGLTLSNRPLTLMLQDLENECIPVNMPRYQSFPSVDSYINSLLSCHDNRLRYQPNAVKSEGDCVTQMTALALMRTVSHHFLDQRLNYGPFVLCLTDLHASNILVDEDWIVHCLIDLEWAASLPIKFMQTPTWLTDQAVDEIDQESYNSLREEFMDIFDKEERKTPAEHGLQRSPIMQKGWERGTFWYTIALRNPTGLHALFYNRVQPQYSETHASDTNFFFIVCQYWTSRAPKFIKVKLADKAAYDKKLQEEFGEC</sequence>
<dbReference type="Proteomes" id="UP000224634">
    <property type="component" value="Unassembled WGS sequence"/>
</dbReference>
<organism evidence="1 2">
    <name type="scientific">Polytolypa hystricis (strain UAMH7299)</name>
    <dbReference type="NCBI Taxonomy" id="1447883"/>
    <lineage>
        <taxon>Eukaryota</taxon>
        <taxon>Fungi</taxon>
        <taxon>Dikarya</taxon>
        <taxon>Ascomycota</taxon>
        <taxon>Pezizomycotina</taxon>
        <taxon>Eurotiomycetes</taxon>
        <taxon>Eurotiomycetidae</taxon>
        <taxon>Onygenales</taxon>
        <taxon>Onygenales incertae sedis</taxon>
        <taxon>Polytolypa</taxon>
    </lineage>
</organism>
<dbReference type="AlphaFoldDB" id="A0A2B7XZM8"/>
<dbReference type="PANTHER" id="PTHR21310:SF37">
    <property type="entry name" value="AMINOGLYCOSIDE PHOSPHOTRANSFERASE DOMAIN-CONTAINING PROTEIN"/>
    <property type="match status" value="1"/>
</dbReference>
<accession>A0A2B7XZM8</accession>
<dbReference type="OrthoDB" id="3645574at2759"/>